<feature type="domain" description="NADP-dependent oxidoreductase" evidence="3">
    <location>
        <begin position="62"/>
        <end position="308"/>
    </location>
</feature>
<keyword evidence="4" id="KW-1185">Reference proteome</keyword>
<dbReference type="Gene3D" id="3.20.20.100">
    <property type="entry name" value="NADP-dependent oxidoreductase domain"/>
    <property type="match status" value="1"/>
</dbReference>
<dbReference type="GO" id="GO:0016491">
    <property type="term" value="F:oxidoreductase activity"/>
    <property type="evidence" value="ECO:0007669"/>
    <property type="project" value="UniProtKB-KW"/>
</dbReference>
<sequence length="350" mass="40200">MVLSVLESSSHHVDQVRTSAEDDFCAFRPEIQAEFVENWTTDAVPIIPSTVLPNGIAMPMLGLGTTHSGGYYHETVVYALRNCHYRMIDTAKRYGVEKKLSLAIKESGVPRTELFLTSKLWPVDFGYESTREACRGSCERLGTDYLDLYVIHFPEIPRWFEQPRLIREETWRALERLYDDGVCRAIGVSNYNQRDLEELLEFCSIKPHVNQCEFHPYINPMQLREFCKEENIMFTGYCPLAKGKILDEEVIKRVAMKHNKTAAQVCLRWSVENGVPAIPKSRQSYRIRQNCDIFDFALDESDMESLANLHDPSRKCVKLENLQEKYSLPDGYKLNGISSICDNSVVSFVS</sequence>
<organism evidence="4 5">
    <name type="scientific">Plectus sambesii</name>
    <dbReference type="NCBI Taxonomy" id="2011161"/>
    <lineage>
        <taxon>Eukaryota</taxon>
        <taxon>Metazoa</taxon>
        <taxon>Ecdysozoa</taxon>
        <taxon>Nematoda</taxon>
        <taxon>Chromadorea</taxon>
        <taxon>Plectida</taxon>
        <taxon>Plectina</taxon>
        <taxon>Plectoidea</taxon>
        <taxon>Plectidae</taxon>
        <taxon>Plectus</taxon>
    </lineage>
</organism>
<dbReference type="PROSITE" id="PS00062">
    <property type="entry name" value="ALDOKETO_REDUCTASE_2"/>
    <property type="match status" value="1"/>
</dbReference>
<proteinExistence type="inferred from homology"/>
<dbReference type="PRINTS" id="PR00069">
    <property type="entry name" value="ALDKETRDTASE"/>
</dbReference>
<dbReference type="CDD" id="cd19135">
    <property type="entry name" value="AKR_CeZK1290-like"/>
    <property type="match status" value="1"/>
</dbReference>
<dbReference type="FunFam" id="3.20.20.100:FF:000015">
    <property type="entry name" value="Oxidoreductase, aldo/keto reductase family"/>
    <property type="match status" value="1"/>
</dbReference>
<dbReference type="PANTHER" id="PTHR43827:SF10">
    <property type="entry name" value="ZGC:110366"/>
    <property type="match status" value="1"/>
</dbReference>
<evidence type="ECO:0000256" key="1">
    <source>
        <dbReference type="ARBA" id="ARBA00007905"/>
    </source>
</evidence>
<dbReference type="AlphaFoldDB" id="A0A914UX48"/>
<dbReference type="Proteomes" id="UP000887566">
    <property type="component" value="Unplaced"/>
</dbReference>
<evidence type="ECO:0000256" key="2">
    <source>
        <dbReference type="ARBA" id="ARBA00023002"/>
    </source>
</evidence>
<comment type="similarity">
    <text evidence="1">Belongs to the aldo/keto reductase family.</text>
</comment>
<dbReference type="InterPro" id="IPR036812">
    <property type="entry name" value="NAD(P)_OxRdtase_dom_sf"/>
</dbReference>
<evidence type="ECO:0000313" key="4">
    <source>
        <dbReference type="Proteomes" id="UP000887566"/>
    </source>
</evidence>
<dbReference type="Pfam" id="PF00248">
    <property type="entry name" value="Aldo_ket_red"/>
    <property type="match status" value="1"/>
</dbReference>
<dbReference type="WBParaSite" id="PSAMB.scaffold1285size33387.g12149.t1">
    <property type="protein sequence ID" value="PSAMB.scaffold1285size33387.g12149.t1"/>
    <property type="gene ID" value="PSAMB.scaffold1285size33387.g12149"/>
</dbReference>
<keyword evidence="2" id="KW-0560">Oxidoreductase</keyword>
<evidence type="ECO:0000259" key="3">
    <source>
        <dbReference type="Pfam" id="PF00248"/>
    </source>
</evidence>
<protein>
    <submittedName>
        <fullName evidence="5">NADP-dependent oxidoreductase domain-containing protein</fullName>
    </submittedName>
</protein>
<dbReference type="InterPro" id="IPR020471">
    <property type="entry name" value="AKR"/>
</dbReference>
<name>A0A914UX48_9BILA</name>
<dbReference type="InterPro" id="IPR018170">
    <property type="entry name" value="Aldo/ket_reductase_CS"/>
</dbReference>
<reference evidence="5" key="1">
    <citation type="submission" date="2022-11" db="UniProtKB">
        <authorList>
            <consortium name="WormBaseParasite"/>
        </authorList>
    </citation>
    <scope>IDENTIFICATION</scope>
</reference>
<dbReference type="InterPro" id="IPR023210">
    <property type="entry name" value="NADP_OxRdtase_dom"/>
</dbReference>
<dbReference type="PROSITE" id="PS00063">
    <property type="entry name" value="ALDOKETO_REDUCTASE_3"/>
    <property type="match status" value="1"/>
</dbReference>
<dbReference type="PANTHER" id="PTHR43827">
    <property type="entry name" value="2,5-DIKETO-D-GLUCONIC ACID REDUCTASE"/>
    <property type="match status" value="1"/>
</dbReference>
<dbReference type="SUPFAM" id="SSF51430">
    <property type="entry name" value="NAD(P)-linked oxidoreductase"/>
    <property type="match status" value="1"/>
</dbReference>
<evidence type="ECO:0000313" key="5">
    <source>
        <dbReference type="WBParaSite" id="PSAMB.scaffold1285size33387.g12149.t1"/>
    </source>
</evidence>
<accession>A0A914UX48</accession>